<gene>
    <name evidence="2" type="ORF">EJK80_01775</name>
</gene>
<feature type="domain" description="NADPH-dependent FMN reductase-like" evidence="1">
    <location>
        <begin position="3"/>
        <end position="146"/>
    </location>
</feature>
<dbReference type="GO" id="GO:0010181">
    <property type="term" value="F:FMN binding"/>
    <property type="evidence" value="ECO:0007669"/>
    <property type="project" value="TreeGrafter"/>
</dbReference>
<proteinExistence type="predicted"/>
<evidence type="ECO:0000259" key="1">
    <source>
        <dbReference type="Pfam" id="PF03358"/>
    </source>
</evidence>
<dbReference type="RefSeq" id="WP_141628517.1">
    <property type="nucleotide sequence ID" value="NZ_VHIR01000002.1"/>
</dbReference>
<dbReference type="InterPro" id="IPR029039">
    <property type="entry name" value="Flavoprotein-like_sf"/>
</dbReference>
<dbReference type="PANTHER" id="PTHR30543">
    <property type="entry name" value="CHROMATE REDUCTASE"/>
    <property type="match status" value="1"/>
</dbReference>
<dbReference type="PANTHER" id="PTHR30543:SF21">
    <property type="entry name" value="NAD(P)H-DEPENDENT FMN REDUCTASE LOT6"/>
    <property type="match status" value="1"/>
</dbReference>
<dbReference type="STRING" id="1686286.GCA_900092335_00507"/>
<dbReference type="EMBL" id="VHIR01000002">
    <property type="protein sequence ID" value="TQE44341.1"/>
    <property type="molecule type" value="Genomic_DNA"/>
</dbReference>
<dbReference type="AlphaFoldDB" id="A0A540R9C0"/>
<evidence type="ECO:0000313" key="3">
    <source>
        <dbReference type="Proteomes" id="UP000318080"/>
    </source>
</evidence>
<evidence type="ECO:0000313" key="2">
    <source>
        <dbReference type="EMBL" id="TQE44341.1"/>
    </source>
</evidence>
<dbReference type="Pfam" id="PF03358">
    <property type="entry name" value="FMN_red"/>
    <property type="match status" value="1"/>
</dbReference>
<dbReference type="InterPro" id="IPR005025">
    <property type="entry name" value="FMN_Rdtase-like_dom"/>
</dbReference>
<dbReference type="GO" id="GO:0005829">
    <property type="term" value="C:cytosol"/>
    <property type="evidence" value="ECO:0007669"/>
    <property type="project" value="TreeGrafter"/>
</dbReference>
<organism evidence="2 3">
    <name type="scientific">Corynebacterium phoceense</name>
    <dbReference type="NCBI Taxonomy" id="1686286"/>
    <lineage>
        <taxon>Bacteria</taxon>
        <taxon>Bacillati</taxon>
        <taxon>Actinomycetota</taxon>
        <taxon>Actinomycetes</taxon>
        <taxon>Mycobacteriales</taxon>
        <taxon>Corynebacteriaceae</taxon>
        <taxon>Corynebacterium</taxon>
    </lineage>
</organism>
<name>A0A540R9C0_9CORY</name>
<dbReference type="InterPro" id="IPR050712">
    <property type="entry name" value="NAD(P)H-dep_reductase"/>
</dbReference>
<dbReference type="SUPFAM" id="SSF52218">
    <property type="entry name" value="Flavoproteins"/>
    <property type="match status" value="1"/>
</dbReference>
<protein>
    <submittedName>
        <fullName evidence="2">NAD(P)H-dependent oxidoreductase</fullName>
    </submittedName>
</protein>
<sequence>MAKIGIILGSIREGRSGEAIANWVKEIADKRESGVEYELLDLKYFNVPLLESAIVPGMANGQYDNANVQAWADAITSCDGFIFVTPEYNHSVPGPFKNAFDSIAEWQGKTVAFIGYGFSGGVRAVEAWRLAVANFSMHQIRAQVELNLITDMTDGEFTPADFKSGLVDGVLAEVEAAVK</sequence>
<dbReference type="GO" id="GO:0016491">
    <property type="term" value="F:oxidoreductase activity"/>
    <property type="evidence" value="ECO:0007669"/>
    <property type="project" value="InterPro"/>
</dbReference>
<comment type="caution">
    <text evidence="2">The sequence shown here is derived from an EMBL/GenBank/DDBJ whole genome shotgun (WGS) entry which is preliminary data.</text>
</comment>
<dbReference type="Proteomes" id="UP000318080">
    <property type="component" value="Unassembled WGS sequence"/>
</dbReference>
<accession>A0A540R9C0</accession>
<reference evidence="2 3" key="1">
    <citation type="submission" date="2019-06" db="EMBL/GenBank/DDBJ databases">
        <title>Draft genome of C. phoceense Strain 272.</title>
        <authorList>
            <person name="Pacheco L.G.C."/>
            <person name="Barberis C.M."/>
            <person name="Almuzara M.N."/>
            <person name="Traglia G.M."/>
            <person name="Santos C.S."/>
            <person name="Rocha D.J.P.G."/>
            <person name="Aguiar E.R.G.R."/>
            <person name="Vay C.A."/>
        </authorList>
    </citation>
    <scope>NUCLEOTIDE SEQUENCE [LARGE SCALE GENOMIC DNA]</scope>
    <source>
        <strain evidence="2 3">272</strain>
    </source>
</reference>
<dbReference type="Gene3D" id="3.40.50.360">
    <property type="match status" value="1"/>
</dbReference>
<keyword evidence="3" id="KW-1185">Reference proteome</keyword>